<dbReference type="STRING" id="1235802.C823_02128"/>
<dbReference type="SUPFAM" id="SSF53448">
    <property type="entry name" value="Nucleotide-diphospho-sugar transferases"/>
    <property type="match status" value="1"/>
</dbReference>
<name>N2AF07_9FIRM</name>
<keyword evidence="7" id="KW-1185">Reference proteome</keyword>
<evidence type="ECO:0000256" key="2">
    <source>
        <dbReference type="ARBA" id="ARBA00022695"/>
    </source>
</evidence>
<dbReference type="NCBIfam" id="NF001183">
    <property type="entry name" value="PRK00155.1-3"/>
    <property type="match status" value="1"/>
</dbReference>
<dbReference type="HOGENOM" id="CLU_061281_2_3_9"/>
<dbReference type="GO" id="GO:0071555">
    <property type="term" value="P:cell wall organization"/>
    <property type="evidence" value="ECO:0007669"/>
    <property type="project" value="UniProtKB-KW"/>
</dbReference>
<protein>
    <recommendedName>
        <fullName evidence="5">Ribitol-5-phosphate cytidylyltransferase</fullName>
        <ecNumber evidence="5">2.7.7.40</ecNumber>
    </recommendedName>
</protein>
<comment type="caution">
    <text evidence="6">The sequence shown here is derived from an EMBL/GenBank/DDBJ whole genome shotgun (WGS) entry which is preliminary data.</text>
</comment>
<gene>
    <name evidence="6" type="ORF">C823_02128</name>
</gene>
<dbReference type="InterPro" id="IPR034683">
    <property type="entry name" value="IspD/TarI"/>
</dbReference>
<dbReference type="InterPro" id="IPR034709">
    <property type="entry name" value="TarI"/>
</dbReference>
<sequence length="239" mass="27093">MSMEDKKNVYGVVLAGGVGARMGNVEKPKQFMEVAGKPILVLVLEKFAVHPGFDKVLVLSPKQWIRYTEDLIQKYVPQKERVVVLEGGDTRNETIMNAIRYLEQQQLLDEETVIVTHDSVRPFVTHRILEENIRAAKEFGACDTVIPATDTIVRSVSHEIISEIPDRSTMYQGQTPQSFKAKKLKRVYESLTEQEKEILTDACKIFVIKGEDVRLVQGEVSNIKITYPYDLKVAESLIV</sequence>
<dbReference type="HAMAP" id="MF_02068">
    <property type="entry name" value="TarI"/>
    <property type="match status" value="1"/>
</dbReference>
<dbReference type="Gene3D" id="3.90.550.10">
    <property type="entry name" value="Spore Coat Polysaccharide Biosynthesis Protein SpsA, Chain A"/>
    <property type="match status" value="1"/>
</dbReference>
<reference evidence="6 7" key="1">
    <citation type="journal article" date="2014" name="Genome Announc.">
        <title>Draft genome sequences of the altered schaedler flora, a defined bacterial community from gnotobiotic mice.</title>
        <authorList>
            <person name="Wannemuehler M.J."/>
            <person name="Overstreet A.M."/>
            <person name="Ward D.V."/>
            <person name="Phillips G.J."/>
        </authorList>
    </citation>
    <scope>NUCLEOTIDE SEQUENCE [LARGE SCALE GENOMIC DNA]</scope>
    <source>
        <strain evidence="6 7">ASF492</strain>
    </source>
</reference>
<dbReference type="CDD" id="cd02516">
    <property type="entry name" value="CDP-ME_synthetase"/>
    <property type="match status" value="1"/>
</dbReference>
<proteinExistence type="inferred from homology"/>
<dbReference type="PATRIC" id="fig|1235802.3.peg.2261"/>
<accession>N2AF07</accession>
<comment type="catalytic activity">
    <reaction evidence="5">
        <text>D-ribitol 5-phosphate + CTP + H(+) = CDP-L-ribitol + diphosphate</text>
        <dbReference type="Rhea" id="RHEA:12456"/>
        <dbReference type="ChEBI" id="CHEBI:15378"/>
        <dbReference type="ChEBI" id="CHEBI:33019"/>
        <dbReference type="ChEBI" id="CHEBI:37563"/>
        <dbReference type="ChEBI" id="CHEBI:57608"/>
        <dbReference type="ChEBI" id="CHEBI:57695"/>
        <dbReference type="EC" id="2.7.7.40"/>
    </reaction>
</comment>
<keyword evidence="1 5" id="KW-0808">Transferase</keyword>
<dbReference type="EMBL" id="AQFT01000066">
    <property type="protein sequence ID" value="EMZ27987.1"/>
    <property type="molecule type" value="Genomic_DNA"/>
</dbReference>
<feature type="binding site" evidence="5">
    <location>
        <begin position="88"/>
        <end position="94"/>
    </location>
    <ligand>
        <name>CTP</name>
        <dbReference type="ChEBI" id="CHEBI:37563"/>
    </ligand>
</feature>
<comment type="function">
    <text evidence="5">Catalyzes the transfer of the cytidylyl group of CTP to D-ribitol 5-phosphate.</text>
</comment>
<feature type="binding site" evidence="5">
    <location>
        <begin position="14"/>
        <end position="17"/>
    </location>
    <ligand>
        <name>CTP</name>
        <dbReference type="ChEBI" id="CHEBI:37563"/>
    </ligand>
</feature>
<organism evidence="6 7">
    <name type="scientific">Eubacterium plexicaudatum ASF492</name>
    <dbReference type="NCBI Taxonomy" id="1235802"/>
    <lineage>
        <taxon>Bacteria</taxon>
        <taxon>Bacillati</taxon>
        <taxon>Bacillota</taxon>
        <taxon>Clostridia</taxon>
        <taxon>Eubacteriales</taxon>
        <taxon>Eubacteriaceae</taxon>
        <taxon>Eubacterium</taxon>
    </lineage>
</organism>
<dbReference type="GO" id="GO:0019350">
    <property type="term" value="P:teichoic acid biosynthetic process"/>
    <property type="evidence" value="ECO:0007669"/>
    <property type="project" value="UniProtKB-KW"/>
</dbReference>
<dbReference type="FunFam" id="3.90.550.10:FF:000003">
    <property type="entry name" value="2-C-methyl-D-erythritol 4-phosphate cytidylyltransferase"/>
    <property type="match status" value="1"/>
</dbReference>
<comment type="similarity">
    <text evidence="5">Belongs to the IspD/TarI cytidylyltransferase family. TarI subfamily.</text>
</comment>
<dbReference type="PANTHER" id="PTHR32125:SF8">
    <property type="entry name" value="RIBITOL-5-PHOSPHATE CYTIDYLYLTRANSFERASE"/>
    <property type="match status" value="1"/>
</dbReference>
<dbReference type="Proteomes" id="UP000012589">
    <property type="component" value="Unassembled WGS sequence"/>
</dbReference>
<dbReference type="InterPro" id="IPR029044">
    <property type="entry name" value="Nucleotide-diphossugar_trans"/>
</dbReference>
<evidence type="ECO:0000313" key="7">
    <source>
        <dbReference type="Proteomes" id="UP000012589"/>
    </source>
</evidence>
<keyword evidence="2 5" id="KW-0548">Nucleotidyltransferase</keyword>
<dbReference type="GO" id="GO:0050518">
    <property type="term" value="F:2-C-methyl-D-erythritol 4-phosphate cytidylyltransferase activity"/>
    <property type="evidence" value="ECO:0007669"/>
    <property type="project" value="UniProtKB-ARBA"/>
</dbReference>
<dbReference type="Pfam" id="PF01128">
    <property type="entry name" value="IspD"/>
    <property type="match status" value="1"/>
</dbReference>
<evidence type="ECO:0000256" key="4">
    <source>
        <dbReference type="ARBA" id="ARBA00023316"/>
    </source>
</evidence>
<dbReference type="GO" id="GO:0008299">
    <property type="term" value="P:isoprenoid biosynthetic process"/>
    <property type="evidence" value="ECO:0007669"/>
    <property type="project" value="InterPro"/>
</dbReference>
<evidence type="ECO:0000256" key="5">
    <source>
        <dbReference type="HAMAP-Rule" id="MF_02068"/>
    </source>
</evidence>
<dbReference type="eggNOG" id="COG1211">
    <property type="taxonomic scope" value="Bacteria"/>
</dbReference>
<dbReference type="EC" id="2.7.7.40" evidence="5"/>
<evidence type="ECO:0000256" key="3">
    <source>
        <dbReference type="ARBA" id="ARBA00022944"/>
    </source>
</evidence>
<feature type="site" description="Positions ribitol 5-phosphate for the nucleophilic attack" evidence="5">
    <location>
        <position position="167"/>
    </location>
</feature>
<evidence type="ECO:0000256" key="1">
    <source>
        <dbReference type="ARBA" id="ARBA00022679"/>
    </source>
</evidence>
<keyword evidence="3" id="KW-0777">Teichoic acid biosynthesis</keyword>
<dbReference type="AlphaFoldDB" id="N2AF07"/>
<dbReference type="PROSITE" id="PS01295">
    <property type="entry name" value="ISPD"/>
    <property type="match status" value="1"/>
</dbReference>
<evidence type="ECO:0000313" key="6">
    <source>
        <dbReference type="EMBL" id="EMZ27987.1"/>
    </source>
</evidence>
<feature type="site" description="Transition state stabilizer" evidence="5">
    <location>
        <position position="21"/>
    </location>
</feature>
<dbReference type="InterPro" id="IPR050088">
    <property type="entry name" value="IspD/TarI_cytidylyltransf_bact"/>
</dbReference>
<feature type="site" description="Transition state stabilizer" evidence="5">
    <location>
        <position position="29"/>
    </location>
</feature>
<keyword evidence="4" id="KW-0961">Cell wall biogenesis/degradation</keyword>
<feature type="binding site" evidence="5">
    <location>
        <position position="119"/>
    </location>
    <ligand>
        <name>CTP</name>
        <dbReference type="ChEBI" id="CHEBI:37563"/>
    </ligand>
</feature>
<dbReference type="InterPro" id="IPR018294">
    <property type="entry name" value="ISPD_synthase_CS"/>
</dbReference>
<feature type="site" description="Positions ribitol 5-phosphate for the nucleophilic attack" evidence="5">
    <location>
        <position position="224"/>
    </location>
</feature>
<dbReference type="PANTHER" id="PTHR32125">
    <property type="entry name" value="2-C-METHYL-D-ERYTHRITOL 4-PHOSPHATE CYTIDYLYLTRANSFERASE, CHLOROPLASTIC"/>
    <property type="match status" value="1"/>
</dbReference>
<dbReference type="GO" id="GO:0047349">
    <property type="term" value="F:D-ribitol-5-phosphate cytidylyltransferase activity"/>
    <property type="evidence" value="ECO:0007669"/>
    <property type="project" value="UniProtKB-UniRule"/>
</dbReference>